<evidence type="ECO:0000313" key="5">
    <source>
        <dbReference type="EMBL" id="AZE30307.1"/>
    </source>
</evidence>
<dbReference type="Gene3D" id="1.10.287.1120">
    <property type="entry name" value="Bipartite methylase S protein"/>
    <property type="match status" value="1"/>
</dbReference>
<dbReference type="SUPFAM" id="SSF116734">
    <property type="entry name" value="DNA methylase specificity domain"/>
    <property type="match status" value="2"/>
</dbReference>
<dbReference type="Pfam" id="PF01420">
    <property type="entry name" value="Methylase_S"/>
    <property type="match status" value="1"/>
</dbReference>
<dbReference type="GO" id="GO:0009307">
    <property type="term" value="P:DNA restriction-modification system"/>
    <property type="evidence" value="ECO:0007669"/>
    <property type="project" value="UniProtKB-KW"/>
</dbReference>
<gene>
    <name evidence="5" type="ORF">C4K07_3522</name>
</gene>
<dbReference type="InterPro" id="IPR051212">
    <property type="entry name" value="Type-I_RE_S_subunit"/>
</dbReference>
<accession>A0AAD0ZFF3</accession>
<evidence type="ECO:0000256" key="3">
    <source>
        <dbReference type="ARBA" id="ARBA00023125"/>
    </source>
</evidence>
<evidence type="ECO:0000256" key="1">
    <source>
        <dbReference type="ARBA" id="ARBA00010923"/>
    </source>
</evidence>
<dbReference type="InterPro" id="IPR000055">
    <property type="entry name" value="Restrct_endonuc_typeI_TRD"/>
</dbReference>
<reference evidence="5 6" key="1">
    <citation type="submission" date="2018-03" db="EMBL/GenBank/DDBJ databases">
        <title>Diversity of phytobeneficial traits revealed by whole-genome analysis of worldwide-isolated phenazine-producing Pseudomonas spp.</title>
        <authorList>
            <person name="Biessy A."/>
            <person name="Novinscak A."/>
            <person name="Blom J."/>
            <person name="Leger G."/>
            <person name="Thomashow L.S."/>
            <person name="Cazorla F.M."/>
            <person name="Josic D."/>
            <person name="Filion M."/>
        </authorList>
    </citation>
    <scope>NUCLEOTIDE SEQUENCE [LARGE SCALE GENOMIC DNA]</scope>
    <source>
        <strain evidence="5 6">ChPhzS24</strain>
    </source>
</reference>
<dbReference type="InterPro" id="IPR044946">
    <property type="entry name" value="Restrct_endonuc_typeI_TRD_sf"/>
</dbReference>
<organism evidence="5 6">
    <name type="scientific">Pseudomonas chlororaphis subsp. aureofaciens</name>
    <dbReference type="NCBI Taxonomy" id="587851"/>
    <lineage>
        <taxon>Bacteria</taxon>
        <taxon>Pseudomonadati</taxon>
        <taxon>Pseudomonadota</taxon>
        <taxon>Gammaproteobacteria</taxon>
        <taxon>Pseudomonadales</taxon>
        <taxon>Pseudomonadaceae</taxon>
        <taxon>Pseudomonas</taxon>
    </lineage>
</organism>
<feature type="domain" description="Type I restriction modification DNA specificity" evidence="4">
    <location>
        <begin position="257"/>
        <end position="413"/>
    </location>
</feature>
<comment type="similarity">
    <text evidence="1">Belongs to the type-I restriction system S methylase family.</text>
</comment>
<keyword evidence="2" id="KW-0680">Restriction system</keyword>
<proteinExistence type="inferred from homology"/>
<dbReference type="RefSeq" id="WP_124301728.1">
    <property type="nucleotide sequence ID" value="NZ_CP027750.1"/>
</dbReference>
<sequence length="463" mass="51518">MSFPAYPAYKYSGVEWLGEVPQHWPVYSLKRTVEGCVNGLWGDEPDGENDIAVIRVADFERSFATVGLDKLTYRSITTKEKQSRLIKSGDLLIEKSGGGEKTLVGCVVLFKHEFEAITSNFVARMRPLSEFDSNFLCYAFGSLYHGRVNYPSVKQVTGIQNLDAESYLQERFCFPALPEQIQIARFLDHETARIDVLIEEQQRMIELLKEKRQAVISHAVTKGLDPTLPMKESGVEWLGEIPVHWKTNALNKLTVKITNGYVGPTRDILVESGVPYVQATHIKKGVVNFDDAYFVTPEWSMKMRKSILQEYDVLIVQTGAGTGDVGVVSSRESGYNCHALIILQSDKSMLSGTYLGQVLQSCFGQSVLFSIRTGGMHPHLNCGEVKFVKIPVPPLKEQEEISNFVMAFSEQAEKLIIEAGATMDLLQERRSALISAAVTGKIDVRGWQSPASAPLTELAVEVV</sequence>
<evidence type="ECO:0000313" key="6">
    <source>
        <dbReference type="Proteomes" id="UP000280455"/>
    </source>
</evidence>
<dbReference type="PANTHER" id="PTHR43140:SF1">
    <property type="entry name" value="TYPE I RESTRICTION ENZYME ECOKI SPECIFICITY SUBUNIT"/>
    <property type="match status" value="1"/>
</dbReference>
<dbReference type="Gene3D" id="3.90.220.20">
    <property type="entry name" value="DNA methylase specificity domains"/>
    <property type="match status" value="2"/>
</dbReference>
<dbReference type="Proteomes" id="UP000280455">
    <property type="component" value="Chromosome"/>
</dbReference>
<dbReference type="PANTHER" id="PTHR43140">
    <property type="entry name" value="TYPE-1 RESTRICTION ENZYME ECOKI SPECIFICITY PROTEIN"/>
    <property type="match status" value="1"/>
</dbReference>
<dbReference type="EMBL" id="CP027750">
    <property type="protein sequence ID" value="AZE30307.1"/>
    <property type="molecule type" value="Genomic_DNA"/>
</dbReference>
<protein>
    <submittedName>
        <fullName evidence="5">Type I restriction-modification system, specificity subunit S</fullName>
    </submittedName>
</protein>
<name>A0AAD0ZFF3_9PSED</name>
<evidence type="ECO:0000256" key="2">
    <source>
        <dbReference type="ARBA" id="ARBA00022747"/>
    </source>
</evidence>
<keyword evidence="3" id="KW-0238">DNA-binding</keyword>
<dbReference type="AlphaFoldDB" id="A0AAD0ZFF3"/>
<dbReference type="GO" id="GO:0003677">
    <property type="term" value="F:DNA binding"/>
    <property type="evidence" value="ECO:0007669"/>
    <property type="project" value="UniProtKB-KW"/>
</dbReference>
<evidence type="ECO:0000259" key="4">
    <source>
        <dbReference type="Pfam" id="PF01420"/>
    </source>
</evidence>